<dbReference type="Proteomes" id="UP001295684">
    <property type="component" value="Unassembled WGS sequence"/>
</dbReference>
<feature type="transmembrane region" description="Helical" evidence="1">
    <location>
        <begin position="132"/>
        <end position="158"/>
    </location>
</feature>
<reference evidence="2" key="1">
    <citation type="submission" date="2023-07" db="EMBL/GenBank/DDBJ databases">
        <authorList>
            <consortium name="AG Swart"/>
            <person name="Singh M."/>
            <person name="Singh A."/>
            <person name="Seah K."/>
            <person name="Emmerich C."/>
        </authorList>
    </citation>
    <scope>NUCLEOTIDE SEQUENCE</scope>
    <source>
        <strain evidence="2">DP1</strain>
    </source>
</reference>
<dbReference type="EMBL" id="CAMPGE010001066">
    <property type="protein sequence ID" value="CAI2359834.1"/>
    <property type="molecule type" value="Genomic_DNA"/>
</dbReference>
<proteinExistence type="predicted"/>
<dbReference type="AlphaFoldDB" id="A0AAD1X3Y5"/>
<gene>
    <name evidence="2" type="ORF">ECRASSUSDP1_LOCUS1128</name>
</gene>
<feature type="transmembrane region" description="Helical" evidence="1">
    <location>
        <begin position="178"/>
        <end position="195"/>
    </location>
</feature>
<keyword evidence="1" id="KW-0472">Membrane</keyword>
<comment type="caution">
    <text evidence="2">The sequence shown here is derived from an EMBL/GenBank/DDBJ whole genome shotgun (WGS) entry which is preliminary data.</text>
</comment>
<protein>
    <submittedName>
        <fullName evidence="2">Uncharacterized protein</fullName>
    </submittedName>
</protein>
<keyword evidence="1" id="KW-1133">Transmembrane helix</keyword>
<evidence type="ECO:0000313" key="3">
    <source>
        <dbReference type="Proteomes" id="UP001295684"/>
    </source>
</evidence>
<evidence type="ECO:0000313" key="2">
    <source>
        <dbReference type="EMBL" id="CAI2359834.1"/>
    </source>
</evidence>
<accession>A0AAD1X3Y5</accession>
<organism evidence="2 3">
    <name type="scientific">Euplotes crassus</name>
    <dbReference type="NCBI Taxonomy" id="5936"/>
    <lineage>
        <taxon>Eukaryota</taxon>
        <taxon>Sar</taxon>
        <taxon>Alveolata</taxon>
        <taxon>Ciliophora</taxon>
        <taxon>Intramacronucleata</taxon>
        <taxon>Spirotrichea</taxon>
        <taxon>Hypotrichia</taxon>
        <taxon>Euplotida</taxon>
        <taxon>Euplotidae</taxon>
        <taxon>Moneuplotes</taxon>
    </lineage>
</organism>
<keyword evidence="1" id="KW-0812">Transmembrane</keyword>
<sequence>MKDLNEPHFEDEKNNSISQFNKGMSYVGQEFCSPQKTAKAGDKAKRENSTGESETEEVSLKFFLQQLLDIGDLFGTLIIFMIMRGIDLSKNVGTTSFMGSFSHFQQPCAHCASMAFFYKSTFSDYSDEHDKLFVIEVISEIICELIWTVSIIPLIKMFTMFKNFCPSAAALPVLRKELAYFALVSTLAYPLMLFLKL</sequence>
<keyword evidence="3" id="KW-1185">Reference proteome</keyword>
<name>A0AAD1X3Y5_EUPCR</name>
<evidence type="ECO:0000256" key="1">
    <source>
        <dbReference type="SAM" id="Phobius"/>
    </source>
</evidence>